<comment type="caution">
    <text evidence="1">The sequence shown here is derived from an EMBL/GenBank/DDBJ whole genome shotgun (WGS) entry which is preliminary data.</text>
</comment>
<evidence type="ECO:0000313" key="1">
    <source>
        <dbReference type="EMBL" id="CAK9158716.1"/>
    </source>
</evidence>
<dbReference type="AlphaFoldDB" id="A0ABC8SNE4"/>
<dbReference type="EMBL" id="CAUOFW020003236">
    <property type="protein sequence ID" value="CAK9158716.1"/>
    <property type="molecule type" value="Genomic_DNA"/>
</dbReference>
<protein>
    <submittedName>
        <fullName evidence="1">Uncharacterized protein</fullName>
    </submittedName>
</protein>
<dbReference type="PANTHER" id="PTHR36734">
    <property type="entry name" value="YCF37-LIKE PROTEIN"/>
    <property type="match status" value="1"/>
</dbReference>
<accession>A0ABC8SNE4</accession>
<dbReference type="PANTHER" id="PTHR36734:SF1">
    <property type="entry name" value="OS02G0815300 PROTEIN"/>
    <property type="match status" value="1"/>
</dbReference>
<name>A0ABC8SNE4_9AQUA</name>
<organism evidence="1 2">
    <name type="scientific">Ilex paraguariensis</name>
    <name type="common">yerba mate</name>
    <dbReference type="NCBI Taxonomy" id="185542"/>
    <lineage>
        <taxon>Eukaryota</taxon>
        <taxon>Viridiplantae</taxon>
        <taxon>Streptophyta</taxon>
        <taxon>Embryophyta</taxon>
        <taxon>Tracheophyta</taxon>
        <taxon>Spermatophyta</taxon>
        <taxon>Magnoliopsida</taxon>
        <taxon>eudicotyledons</taxon>
        <taxon>Gunneridae</taxon>
        <taxon>Pentapetalae</taxon>
        <taxon>asterids</taxon>
        <taxon>campanulids</taxon>
        <taxon>Aquifoliales</taxon>
        <taxon>Aquifoliaceae</taxon>
        <taxon>Ilex</taxon>
    </lineage>
</organism>
<sequence length="165" mass="17117">MASTSSCLLQTLSVARGHNAQPSSVKVLASARALPALPNRRQWLFLLTATTALKAVELPSRAQDIPLFGLRKKLKKAEEEAEEIVKAGFETAEKGIEAAEKGIEAAEKGLTTAEKGLATAGKEIEKEVSFGGLAQAVVVAGAEVVGVLIATSVVNGILGPEAQKS</sequence>
<proteinExistence type="predicted"/>
<keyword evidence="2" id="KW-1185">Reference proteome</keyword>
<reference evidence="1 2" key="1">
    <citation type="submission" date="2024-02" db="EMBL/GenBank/DDBJ databases">
        <authorList>
            <person name="Vignale AGUSTIN F."/>
            <person name="Sosa J E."/>
            <person name="Modenutti C."/>
        </authorList>
    </citation>
    <scope>NUCLEOTIDE SEQUENCE [LARGE SCALE GENOMIC DNA]</scope>
</reference>
<evidence type="ECO:0000313" key="2">
    <source>
        <dbReference type="Proteomes" id="UP001642360"/>
    </source>
</evidence>
<dbReference type="Proteomes" id="UP001642360">
    <property type="component" value="Unassembled WGS sequence"/>
</dbReference>
<gene>
    <name evidence="1" type="ORF">ILEXP_LOCUS27381</name>
</gene>